<evidence type="ECO:0000313" key="3">
    <source>
        <dbReference type="Proteomes" id="UP001311915"/>
    </source>
</evidence>
<protein>
    <submittedName>
        <fullName evidence="2">Uncharacterized protein</fullName>
    </submittedName>
</protein>
<dbReference type="Proteomes" id="UP001311915">
    <property type="component" value="Unassembled WGS sequence"/>
</dbReference>
<keyword evidence="3" id="KW-1185">Reference proteome</keyword>
<dbReference type="EMBL" id="JAWPEI010000010">
    <property type="protein sequence ID" value="KAK4713781.1"/>
    <property type="molecule type" value="Genomic_DNA"/>
</dbReference>
<name>A0AAV9KKM8_9SOLN</name>
<comment type="caution">
    <text evidence="2">The sequence shown here is derived from an EMBL/GenBank/DDBJ whole genome shotgun (WGS) entry which is preliminary data.</text>
</comment>
<evidence type="ECO:0000256" key="1">
    <source>
        <dbReference type="SAM" id="MobiDB-lite"/>
    </source>
</evidence>
<gene>
    <name evidence="2" type="ORF">R3W88_019688</name>
</gene>
<feature type="compositionally biased region" description="Basic residues" evidence="1">
    <location>
        <begin position="82"/>
        <end position="93"/>
    </location>
</feature>
<feature type="region of interest" description="Disordered" evidence="1">
    <location>
        <begin position="70"/>
        <end position="93"/>
    </location>
</feature>
<dbReference type="AlphaFoldDB" id="A0AAV9KKM8"/>
<reference evidence="2 3" key="1">
    <citation type="submission" date="2023-10" db="EMBL/GenBank/DDBJ databases">
        <title>Genome-Wide Identification Analysis in wild type Solanum Pinnatisectum Reveals Some Genes Defensing Phytophthora Infestans.</title>
        <authorList>
            <person name="Sun C."/>
        </authorList>
    </citation>
    <scope>NUCLEOTIDE SEQUENCE [LARGE SCALE GENOMIC DNA]</scope>
    <source>
        <strain evidence="2">LQN</strain>
        <tissue evidence="2">Leaf</tissue>
    </source>
</reference>
<accession>A0AAV9KKM8</accession>
<organism evidence="2 3">
    <name type="scientific">Solanum pinnatisectum</name>
    <name type="common">tansyleaf nightshade</name>
    <dbReference type="NCBI Taxonomy" id="50273"/>
    <lineage>
        <taxon>Eukaryota</taxon>
        <taxon>Viridiplantae</taxon>
        <taxon>Streptophyta</taxon>
        <taxon>Embryophyta</taxon>
        <taxon>Tracheophyta</taxon>
        <taxon>Spermatophyta</taxon>
        <taxon>Magnoliopsida</taxon>
        <taxon>eudicotyledons</taxon>
        <taxon>Gunneridae</taxon>
        <taxon>Pentapetalae</taxon>
        <taxon>asterids</taxon>
        <taxon>lamiids</taxon>
        <taxon>Solanales</taxon>
        <taxon>Solanaceae</taxon>
        <taxon>Solanoideae</taxon>
        <taxon>Solaneae</taxon>
        <taxon>Solanum</taxon>
    </lineage>
</organism>
<sequence>MDPKEAWCPIQLQGALVQGKIEEDHNLKKLAVVANKNSDVEDRDKKENLQVENMVFNEAGVSPATVITHKGKNKGEVFPKRSNPRRGARNGVK</sequence>
<evidence type="ECO:0000313" key="2">
    <source>
        <dbReference type="EMBL" id="KAK4713781.1"/>
    </source>
</evidence>
<proteinExistence type="predicted"/>